<dbReference type="EMBL" id="CP001366">
    <property type="protein sequence ID" value="ACM58548.1"/>
    <property type="molecule type" value="Genomic_DNA"/>
</dbReference>
<reference evidence="3" key="4">
    <citation type="journal article" date="2017" name="Proc. Natl. Acad. Sci. U.S.A.">
        <title>Key amino acid residues conferring enhanced enzyme activity at cold temperatures in an Antarctic polyextremophilic beta-galactosidase.</title>
        <authorList>
            <person name="Laye V.J."/>
            <person name="Karan R."/>
            <person name="Kim J.M."/>
            <person name="Pecher W.T."/>
            <person name="DasSarma P."/>
            <person name="DasSarma S."/>
        </authorList>
    </citation>
    <scope>NUCLEOTIDE SEQUENCE</scope>
    <source>
        <strain evidence="3">ATCC 49239</strain>
    </source>
</reference>
<dbReference type="Pfam" id="PF26043">
    <property type="entry name" value="DUF8013"/>
    <property type="match status" value="1"/>
</dbReference>
<evidence type="ECO:0000313" key="4">
    <source>
        <dbReference type="Proteomes" id="UP000000740"/>
    </source>
</evidence>
<dbReference type="KEGG" id="hla:Hlac_2841"/>
<feature type="domain" description="DUF8013" evidence="1">
    <location>
        <begin position="1"/>
        <end position="73"/>
    </location>
</feature>
<dbReference type="EMBL" id="CP001366">
    <property type="protein sequence ID" value="ACM58405.1"/>
    <property type="molecule type" value="Genomic_DNA"/>
</dbReference>
<name>B9LV35_HALLT</name>
<reference evidence="3 4" key="3">
    <citation type="journal article" date="2016" name="Stand. Genomic Sci.">
        <title>Complete genome sequence of the Antarctic Halorubrum lacusprofundi type strain ACAM 34.</title>
        <authorList>
            <person name="Anderson I.J."/>
            <person name="DasSarma P."/>
            <person name="Lucas S."/>
            <person name="Copeland A."/>
            <person name="Lapidus A."/>
            <person name="Del Rio T.G."/>
            <person name="Tice H."/>
            <person name="Dalin E."/>
            <person name="Bruce D.C."/>
            <person name="Goodwin L."/>
            <person name="Pitluck S."/>
            <person name="Sims D."/>
            <person name="Brettin T.S."/>
            <person name="Detter J.C."/>
            <person name="Han C.S."/>
            <person name="Larimer F."/>
            <person name="Hauser L."/>
            <person name="Land M."/>
            <person name="Ivanova N."/>
            <person name="Richardson P."/>
            <person name="Cavicchioli R."/>
            <person name="DasSarma S."/>
            <person name="Woese C.R."/>
            <person name="Kyrpides N.C."/>
        </authorList>
    </citation>
    <scope>NUCLEOTIDE SEQUENCE [LARGE SCALE GENOMIC DNA]</scope>
    <source>
        <strain evidence="3">ATCC 49239</strain>
        <strain evidence="4">ATCC 49239 / DSM 5036 / JCM 8891 / ACAM 34</strain>
    </source>
</reference>
<dbReference type="GeneID" id="7399081"/>
<keyword evidence="4" id="KW-1185">Reference proteome</keyword>
<dbReference type="eggNOG" id="arCOG08902">
    <property type="taxonomic scope" value="Archaea"/>
</dbReference>
<dbReference type="Proteomes" id="UP000000740">
    <property type="component" value="Chromosome 2"/>
</dbReference>
<reference evidence="3" key="1">
    <citation type="journal article" date="2013" name="BMC Biotechnol.">
        <title>Cloning, overexpression, purification, and characterization of a polyextremophilic beta-galactosidase from the Antarctic haloarchaeon Halorubrum lacusprofundi.</title>
        <authorList>
            <person name="Karan R."/>
            <person name="Capes M.D."/>
            <person name="DasSarma P."/>
            <person name="DasSarma S."/>
        </authorList>
    </citation>
    <scope>NUCLEOTIDE SEQUENCE</scope>
    <source>
        <strain evidence="3">ATCC 49239</strain>
    </source>
</reference>
<reference evidence="3" key="2">
    <citation type="journal article" date="2013" name="PLoS ONE">
        <title>Amino acid substitutions in cold-adapted proteins from Halorubrum lacusprofundi, an extremely halophilic microbe from antarctica.</title>
        <authorList>
            <person name="Dassarma S."/>
            <person name="Capes M.D."/>
            <person name="Karan R."/>
            <person name="Dassarma P."/>
        </authorList>
    </citation>
    <scope>NUCLEOTIDE SEQUENCE</scope>
    <source>
        <strain evidence="3">ATCC 49239</strain>
    </source>
</reference>
<dbReference type="HOGENOM" id="CLU_2103411_0_0_2"/>
<reference evidence="3" key="6">
    <citation type="journal article" date="2020" name="Extremophiles">
        <title>Extremophilic models for astrobiology: haloarchaeal survival strategies and pigments for remote sensing.</title>
        <authorList>
            <person name="DasSarma S."/>
            <person name="DasSarma P."/>
            <person name="Laye V.J."/>
            <person name="Schwieterman E.W."/>
        </authorList>
    </citation>
    <scope>NUCLEOTIDE SEQUENCE</scope>
    <source>
        <strain evidence="3">ATCC 49239</strain>
    </source>
</reference>
<organism evidence="3 4">
    <name type="scientific">Halorubrum lacusprofundi (strain ATCC 49239 / DSM 5036 / JCM 8891 / ACAM 34)</name>
    <dbReference type="NCBI Taxonomy" id="416348"/>
    <lineage>
        <taxon>Archaea</taxon>
        <taxon>Methanobacteriati</taxon>
        <taxon>Methanobacteriota</taxon>
        <taxon>Stenosarchaea group</taxon>
        <taxon>Halobacteria</taxon>
        <taxon>Halobacteriales</taxon>
        <taxon>Haloferacaceae</taxon>
        <taxon>Halorubrum</taxon>
    </lineage>
</organism>
<dbReference type="KEGG" id="hla:Hlac_3002"/>
<evidence type="ECO:0000259" key="1">
    <source>
        <dbReference type="Pfam" id="PF26043"/>
    </source>
</evidence>
<gene>
    <name evidence="2" type="ordered locus">Hlac_2841</name>
    <name evidence="3" type="ordered locus">Hlac_3002</name>
</gene>
<accession>B9LV35</accession>
<dbReference type="RefSeq" id="WP_012659222.1">
    <property type="nucleotide sequence ID" value="NC_012028.1"/>
</dbReference>
<dbReference type="AlphaFoldDB" id="B9LV35"/>
<reference evidence="3" key="5">
    <citation type="journal article" date="2018" name="Astrobiology">
        <title>An Antarctic Extreme Halophile and Its Polyextremophilic Enzyme: Effects of Perchlorate Salts.</title>
        <authorList>
            <person name="Laye V.J."/>
            <person name="DasSarma S."/>
        </authorList>
    </citation>
    <scope>NUCLEOTIDE SEQUENCE</scope>
    <source>
        <strain evidence="3">ATCC 49239</strain>
    </source>
</reference>
<proteinExistence type="predicted"/>
<dbReference type="InterPro" id="IPR058326">
    <property type="entry name" value="DUF8013"/>
</dbReference>
<sequence length="115" mass="12879">MNQQQSAENVSIDDIPIDIATTQSEHVEPDDVPDEIGLITRGLASERPPTNPLVVLKAARWWYIHGTGGTDPAFQWAIEWARHLATDTPSDVDRFDDFLDYLVTVGFADEKTSLR</sequence>
<protein>
    <recommendedName>
        <fullName evidence="1">DUF8013 domain-containing protein</fullName>
    </recommendedName>
</protein>
<evidence type="ECO:0000313" key="3">
    <source>
        <dbReference type="EMBL" id="ACM58548.1"/>
    </source>
</evidence>
<evidence type="ECO:0000313" key="2">
    <source>
        <dbReference type="EMBL" id="ACM58405.1"/>
    </source>
</evidence>